<evidence type="ECO:0000256" key="2">
    <source>
        <dbReference type="SAM" id="Phobius"/>
    </source>
</evidence>
<dbReference type="EMBL" id="PXOH01000001">
    <property type="protein sequence ID" value="PSF39300.1"/>
    <property type="molecule type" value="Genomic_DNA"/>
</dbReference>
<keyword evidence="4" id="KW-1185">Reference proteome</keyword>
<evidence type="ECO:0000256" key="1">
    <source>
        <dbReference type="SAM" id="MobiDB-lite"/>
    </source>
</evidence>
<protein>
    <recommendedName>
        <fullName evidence="5">3-keto-disaccharide hydrolase domain-containing protein</fullName>
    </recommendedName>
</protein>
<proteinExistence type="predicted"/>
<gene>
    <name evidence="3" type="ORF">C7H19_00490</name>
</gene>
<evidence type="ECO:0000313" key="4">
    <source>
        <dbReference type="Proteomes" id="UP000239001"/>
    </source>
</evidence>
<accession>A0A2T1M3H4</accession>
<feature type="transmembrane region" description="Helical" evidence="2">
    <location>
        <begin position="140"/>
        <end position="160"/>
    </location>
</feature>
<dbReference type="AlphaFoldDB" id="A0A2T1M3H4"/>
<organism evidence="3 4">
    <name type="scientific">Aphanothece hegewaldii CCALA 016</name>
    <dbReference type="NCBI Taxonomy" id="2107694"/>
    <lineage>
        <taxon>Bacteria</taxon>
        <taxon>Bacillati</taxon>
        <taxon>Cyanobacteriota</taxon>
        <taxon>Cyanophyceae</taxon>
        <taxon>Oscillatoriophycideae</taxon>
        <taxon>Chroococcales</taxon>
        <taxon>Aphanothecaceae</taxon>
        <taxon>Aphanothece</taxon>
    </lineage>
</organism>
<feature type="compositionally biased region" description="Polar residues" evidence="1">
    <location>
        <begin position="76"/>
        <end position="85"/>
    </location>
</feature>
<reference evidence="3 4" key="2">
    <citation type="submission" date="2018-03" db="EMBL/GenBank/DDBJ databases">
        <authorList>
            <person name="Keele B.F."/>
        </authorList>
    </citation>
    <scope>NUCLEOTIDE SEQUENCE [LARGE SCALE GENOMIC DNA]</scope>
    <source>
        <strain evidence="3 4">CCALA 016</strain>
    </source>
</reference>
<dbReference type="Gene3D" id="2.60.120.560">
    <property type="entry name" value="Exo-inulinase, domain 1"/>
    <property type="match status" value="1"/>
</dbReference>
<feature type="compositionally biased region" description="Low complexity" evidence="1">
    <location>
        <begin position="61"/>
        <end position="75"/>
    </location>
</feature>
<dbReference type="RefSeq" id="WP_106454922.1">
    <property type="nucleotide sequence ID" value="NZ_PXOH01000001.1"/>
</dbReference>
<comment type="caution">
    <text evidence="3">The sequence shown here is derived from an EMBL/GenBank/DDBJ whole genome shotgun (WGS) entry which is preliminary data.</text>
</comment>
<sequence>MPTYKCRKCGNEIILSIKPGQCQICGASQFIISSPKNSKPLSGNLSQGFSNLSSGSTSKLNSSSLKSTSKQISKTNFSTGKKSNQKIDNSSLIVPPAIKHQKTYVEPTLPLYSSSSNLASSYKKLSPKPSYSQKPNLNQFFYKIILIALGVIGVLGYWLWQQQFNTNDFKKIVIKESFKSSKNWSLTDGSMVKKGSLFQQQPIPYHYGASIWKGKNFTNVDFATDVTKVKGAEDSPYGITARINGKSSENFYYLLIDSKGSFVLGKHTKDGWFPKVGWKKDSVIKSGNTKNNLRIVCKDDLIFGVINGKRVASFRDESFKSGKVAVFSMRGKGEAVTVYFDNALAKEK</sequence>
<dbReference type="Proteomes" id="UP000239001">
    <property type="component" value="Unassembled WGS sequence"/>
</dbReference>
<evidence type="ECO:0000313" key="3">
    <source>
        <dbReference type="EMBL" id="PSF39300.1"/>
    </source>
</evidence>
<evidence type="ECO:0008006" key="5">
    <source>
        <dbReference type="Google" id="ProtNLM"/>
    </source>
</evidence>
<feature type="region of interest" description="Disordered" evidence="1">
    <location>
        <begin position="61"/>
        <end position="85"/>
    </location>
</feature>
<keyword evidence="2" id="KW-1133">Transmembrane helix</keyword>
<dbReference type="OrthoDB" id="153959at2"/>
<reference evidence="3 4" key="1">
    <citation type="submission" date="2018-03" db="EMBL/GenBank/DDBJ databases">
        <title>The ancient ancestry and fast evolution of plastids.</title>
        <authorList>
            <person name="Moore K.R."/>
            <person name="Magnabosco C."/>
            <person name="Momper L."/>
            <person name="Gold D.A."/>
            <person name="Bosak T."/>
            <person name="Fournier G.P."/>
        </authorList>
    </citation>
    <scope>NUCLEOTIDE SEQUENCE [LARGE SCALE GENOMIC DNA]</scope>
    <source>
        <strain evidence="3 4">CCALA 016</strain>
    </source>
</reference>
<name>A0A2T1M3H4_9CHRO</name>
<keyword evidence="2" id="KW-0812">Transmembrane</keyword>
<keyword evidence="2" id="KW-0472">Membrane</keyword>